<accession>A0A2C9VR49</accession>
<evidence type="ECO:0000256" key="1">
    <source>
        <dbReference type="SAM" id="SignalP"/>
    </source>
</evidence>
<feature type="signal peptide" evidence="1">
    <location>
        <begin position="1"/>
        <end position="17"/>
    </location>
</feature>
<keyword evidence="1" id="KW-0732">Signal</keyword>
<dbReference type="AlphaFoldDB" id="A0A2C9VR49"/>
<dbReference type="EMBL" id="CM004392">
    <property type="protein sequence ID" value="OAY47745.1"/>
    <property type="molecule type" value="Genomic_DNA"/>
</dbReference>
<feature type="chain" id="PRO_5012700069" evidence="1">
    <location>
        <begin position="18"/>
        <end position="76"/>
    </location>
</feature>
<sequence>MLRAIFTAILCLKLAMSTDLLTDTKLGGKQCEIGSLLDSGWASKPPPQLLALLRSVFCSFMNIISTFLIKKIKTSV</sequence>
<protein>
    <submittedName>
        <fullName evidence="2">Uncharacterized protein</fullName>
    </submittedName>
</protein>
<name>A0A2C9VR49_MANES</name>
<organism evidence="2">
    <name type="scientific">Manihot esculenta</name>
    <name type="common">Cassava</name>
    <name type="synonym">Jatropha manihot</name>
    <dbReference type="NCBI Taxonomy" id="3983"/>
    <lineage>
        <taxon>Eukaryota</taxon>
        <taxon>Viridiplantae</taxon>
        <taxon>Streptophyta</taxon>
        <taxon>Embryophyta</taxon>
        <taxon>Tracheophyta</taxon>
        <taxon>Spermatophyta</taxon>
        <taxon>Magnoliopsida</taxon>
        <taxon>eudicotyledons</taxon>
        <taxon>Gunneridae</taxon>
        <taxon>Pentapetalae</taxon>
        <taxon>rosids</taxon>
        <taxon>fabids</taxon>
        <taxon>Malpighiales</taxon>
        <taxon>Euphorbiaceae</taxon>
        <taxon>Crotonoideae</taxon>
        <taxon>Manihoteae</taxon>
        <taxon>Manihot</taxon>
    </lineage>
</organism>
<evidence type="ECO:0000313" key="2">
    <source>
        <dbReference type="EMBL" id="OAY47745.1"/>
    </source>
</evidence>
<reference evidence="2" key="1">
    <citation type="submission" date="2016-02" db="EMBL/GenBank/DDBJ databases">
        <title>WGS assembly of Manihot esculenta.</title>
        <authorList>
            <person name="Bredeson J.V."/>
            <person name="Prochnik S.E."/>
            <person name="Lyons J.B."/>
            <person name="Schmutz J."/>
            <person name="Grimwood J."/>
            <person name="Vrebalov J."/>
            <person name="Bart R.S."/>
            <person name="Amuge T."/>
            <person name="Ferguson M.E."/>
            <person name="Green R."/>
            <person name="Putnam N."/>
            <person name="Stites J."/>
            <person name="Rounsley S."/>
            <person name="Rokhsar D.S."/>
        </authorList>
    </citation>
    <scope>NUCLEOTIDE SEQUENCE [LARGE SCALE GENOMIC DNA]</scope>
    <source>
        <tissue evidence="2">Leaf</tissue>
    </source>
</reference>
<proteinExistence type="predicted"/>
<gene>
    <name evidence="2" type="ORF">MANES_06G102800</name>
</gene>